<feature type="domain" description="Metalloprotease TldD/E C-terminal" evidence="1">
    <location>
        <begin position="198"/>
        <end position="415"/>
    </location>
</feature>
<dbReference type="SUPFAM" id="SSF111283">
    <property type="entry name" value="Putative modulator of DNA gyrase, PmbA/TldD"/>
    <property type="match status" value="1"/>
</dbReference>
<dbReference type="PANTHER" id="PTHR43666:SF1">
    <property type="entry name" value="CONSERVED PROTEIN"/>
    <property type="match status" value="1"/>
</dbReference>
<dbReference type="GO" id="GO:0006508">
    <property type="term" value="P:proteolysis"/>
    <property type="evidence" value="ECO:0007669"/>
    <property type="project" value="UniProtKB-KW"/>
</dbReference>
<name>H2C5G7_9CREN</name>
<evidence type="ECO:0000313" key="2">
    <source>
        <dbReference type="EMBL" id="EHP69044.1"/>
    </source>
</evidence>
<dbReference type="InterPro" id="IPR036059">
    <property type="entry name" value="TldD/PmbA_sf"/>
</dbReference>
<organism evidence="2 3">
    <name type="scientific">Metallosphaera yellowstonensis MK1</name>
    <dbReference type="NCBI Taxonomy" id="671065"/>
    <lineage>
        <taxon>Archaea</taxon>
        <taxon>Thermoproteota</taxon>
        <taxon>Thermoprotei</taxon>
        <taxon>Sulfolobales</taxon>
        <taxon>Sulfolobaceae</taxon>
        <taxon>Metallosphaera</taxon>
    </lineage>
</organism>
<dbReference type="Proteomes" id="UP000003980">
    <property type="component" value="Unassembled WGS sequence"/>
</dbReference>
<evidence type="ECO:0000313" key="3">
    <source>
        <dbReference type="Proteomes" id="UP000003980"/>
    </source>
</evidence>
<dbReference type="RefSeq" id="WP_009072657.1">
    <property type="nucleotide sequence ID" value="NZ_JH597768.1"/>
</dbReference>
<dbReference type="InterPro" id="IPR045569">
    <property type="entry name" value="Metalloprtase-TldD/E_C"/>
</dbReference>
<evidence type="ECO:0000259" key="1">
    <source>
        <dbReference type="Pfam" id="PF19289"/>
    </source>
</evidence>
<reference evidence="2 3" key="1">
    <citation type="submission" date="2012-01" db="EMBL/GenBank/DDBJ databases">
        <title>Improved High-Quality Draft sequence of Metallosphaera yellowstonensis MK1.</title>
        <authorList>
            <consortium name="US DOE Joint Genome Institute"/>
            <person name="Lucas S."/>
            <person name="Han J."/>
            <person name="Cheng J.-F."/>
            <person name="Goodwin L."/>
            <person name="Pitluck S."/>
            <person name="Peters L."/>
            <person name="Teshima H."/>
            <person name="Detter J.C."/>
            <person name="Han C."/>
            <person name="Tapia R."/>
            <person name="Land M."/>
            <person name="Hauser L."/>
            <person name="Kyrpides N."/>
            <person name="Kozubal M."/>
            <person name="Macur R.E."/>
            <person name="Jay Z."/>
            <person name="Inskeep W."/>
            <person name="Woyke T."/>
        </authorList>
    </citation>
    <scope>NUCLEOTIDE SEQUENCE [LARGE SCALE GENOMIC DNA]</scope>
    <source>
        <strain evidence="2 3">MK1</strain>
    </source>
</reference>
<keyword evidence="2" id="KW-0378">Hydrolase</keyword>
<sequence length="417" mass="47395">MEEFIKFLKERVESYAVLKNEVVSTVVKIVDSKVEAVQRIKETSYNVMIRKGRRFLVSKVYTPEQLREGLGIMDKLPESRIVPKVHELSGERRSVKEDDGILRFMSDTSSVEDFLNSRYQVHGVLSASRFKRELVTSAGFHGNESRTWFQGYMRVRNGQYSGQWAFSSPKYDPEKVKITLNKAEEYASYTERIDLGDGYYDVVLSPMVMANLMMSVSYMASGYSIFTGNSIFANRKPGDMVGSEKFTLMDRPRGEELNSWDFDDEGFPTRDKAIISNGVYETPLLNLEIAEIMGKESTGNAGWIYPRPWTLEVKEGEVSEEGLLSGNVVLLTNNWYTRFQNRADGQFSTVARDAVIVFKGGKPVGTTSRVRIADKLNNIISNVEELSKERYSIAWWDAPLPGVYPYTLIKNVHLSKA</sequence>
<keyword evidence="3" id="KW-1185">Reference proteome</keyword>
<dbReference type="Pfam" id="PF19289">
    <property type="entry name" value="PmbA_TldD_3rd"/>
    <property type="match status" value="1"/>
</dbReference>
<dbReference type="AlphaFoldDB" id="H2C5G7"/>
<dbReference type="HOGENOM" id="CLU_026425_4_1_2"/>
<dbReference type="PANTHER" id="PTHR43666">
    <property type="entry name" value="TLDD PROTEIN"/>
    <property type="match status" value="1"/>
</dbReference>
<gene>
    <name evidence="2" type="ORF">MetMK1DRAFT_00017900</name>
</gene>
<keyword evidence="2" id="KW-0645">Protease</keyword>
<dbReference type="GO" id="GO:0008237">
    <property type="term" value="F:metallopeptidase activity"/>
    <property type="evidence" value="ECO:0007669"/>
    <property type="project" value="InterPro"/>
</dbReference>
<protein>
    <submittedName>
        <fullName evidence="2">Putative Zn-dependent protease-like protein</fullName>
    </submittedName>
</protein>
<dbReference type="eggNOG" id="arCOG00322">
    <property type="taxonomic scope" value="Archaea"/>
</dbReference>
<proteinExistence type="predicted"/>
<dbReference type="EMBL" id="JH597768">
    <property type="protein sequence ID" value="EHP69044.1"/>
    <property type="molecule type" value="Genomic_DNA"/>
</dbReference>
<dbReference type="STRING" id="671065.MetMK1DRAFT_00017900"/>
<accession>H2C5G7</accession>